<protein>
    <submittedName>
        <fullName evidence="9">DUF2029 domain-containing protein</fullName>
    </submittedName>
</protein>
<dbReference type="GO" id="GO:0016758">
    <property type="term" value="F:hexosyltransferase activity"/>
    <property type="evidence" value="ECO:0007669"/>
    <property type="project" value="InterPro"/>
</dbReference>
<gene>
    <name evidence="9" type="ORF">KIH39_23800</name>
</gene>
<dbReference type="InterPro" id="IPR018584">
    <property type="entry name" value="GT87"/>
</dbReference>
<organism evidence="9 10">
    <name type="scientific">Telmatocola sphagniphila</name>
    <dbReference type="NCBI Taxonomy" id="1123043"/>
    <lineage>
        <taxon>Bacteria</taxon>
        <taxon>Pseudomonadati</taxon>
        <taxon>Planctomycetota</taxon>
        <taxon>Planctomycetia</taxon>
        <taxon>Gemmatales</taxon>
        <taxon>Gemmataceae</taxon>
    </lineage>
</organism>
<dbReference type="RefSeq" id="WP_213496159.1">
    <property type="nucleotide sequence ID" value="NZ_CP074694.1"/>
</dbReference>
<dbReference type="GO" id="GO:0005886">
    <property type="term" value="C:plasma membrane"/>
    <property type="evidence" value="ECO:0007669"/>
    <property type="project" value="UniProtKB-SubCell"/>
</dbReference>
<accession>A0A8E6EUT6</accession>
<evidence type="ECO:0000256" key="2">
    <source>
        <dbReference type="ARBA" id="ARBA00022475"/>
    </source>
</evidence>
<dbReference type="KEGG" id="tsph:KIH39_23800"/>
<feature type="transmembrane region" description="Helical" evidence="8">
    <location>
        <begin position="417"/>
        <end position="437"/>
    </location>
</feature>
<reference evidence="9" key="1">
    <citation type="submission" date="2021-05" db="EMBL/GenBank/DDBJ databases">
        <title>Complete genome sequence of the cellulolytic planctomycete Telmatocola sphagniphila SP2T and characterization of the first cellulase from planctomycetes.</title>
        <authorList>
            <person name="Rakitin A.L."/>
            <person name="Beletsky A.V."/>
            <person name="Naumoff D.G."/>
            <person name="Kulichevskaya I.S."/>
            <person name="Mardanov A.V."/>
            <person name="Ravin N.V."/>
            <person name="Dedysh S.N."/>
        </authorList>
    </citation>
    <scope>NUCLEOTIDE SEQUENCE</scope>
    <source>
        <strain evidence="9">SP2T</strain>
    </source>
</reference>
<evidence type="ECO:0000256" key="6">
    <source>
        <dbReference type="ARBA" id="ARBA00023136"/>
    </source>
</evidence>
<evidence type="ECO:0000256" key="3">
    <source>
        <dbReference type="ARBA" id="ARBA00022679"/>
    </source>
</evidence>
<keyword evidence="3" id="KW-0808">Transferase</keyword>
<dbReference type="AlphaFoldDB" id="A0A8E6EUT6"/>
<keyword evidence="4 8" id="KW-0812">Transmembrane</keyword>
<feature type="transmembrane region" description="Helical" evidence="8">
    <location>
        <begin position="158"/>
        <end position="174"/>
    </location>
</feature>
<keyword evidence="2" id="KW-1003">Cell membrane</keyword>
<feature type="transmembrane region" description="Helical" evidence="8">
    <location>
        <begin position="180"/>
        <end position="205"/>
    </location>
</feature>
<dbReference type="EMBL" id="CP074694">
    <property type="protein sequence ID" value="QVL31825.1"/>
    <property type="molecule type" value="Genomic_DNA"/>
</dbReference>
<keyword evidence="10" id="KW-1185">Reference proteome</keyword>
<feature type="transmembrane region" description="Helical" evidence="8">
    <location>
        <begin position="386"/>
        <end position="405"/>
    </location>
</feature>
<evidence type="ECO:0000256" key="4">
    <source>
        <dbReference type="ARBA" id="ARBA00022692"/>
    </source>
</evidence>
<keyword evidence="6 8" id="KW-0472">Membrane</keyword>
<sequence length="453" mass="50579">MEAFRMNAALGKESLAWLTNPRVFRWLLLAILVALSVQYTLKVMEPSRLGTYTKGAFNRWVDQIRLGVEGGEDIYAKFNYPNPPIMALILWPITELEAQIPVAGALTWFYLKVAMVFWCLTAVFRQVSSPNFPIPAWACALATLLSIRPILGDLSHGNINIFILFLVVAGLVAFSRGRDFLAGLFIALAVTCKVTPALFLVYFAWKGAWRTLLGATVGLILFFLIIPGAILGWSENIRNLGSWFDGMIKPYLTGAFVTSELSNQSLPGVIYRLLTHSPSTVIFPDNVYTPDKFYNFTDIGAQNAQYLIKGIMGLFALLVVWFCRSPIKTNRQSHLLWPEFALIAIGMLVFSERTWKHHCVTLLLPNSVLCYALAKPELTRRRKKNIAYCLVASQLFMFSTSTGVFPDSYGKMAQVYGAYVGSFFCLIAGLVVVRYPIRTAAVQQSPQPLPRAA</sequence>
<evidence type="ECO:0000256" key="8">
    <source>
        <dbReference type="SAM" id="Phobius"/>
    </source>
</evidence>
<comment type="subcellular location">
    <subcellularLocation>
        <location evidence="1">Cell membrane</location>
        <topology evidence="1">Multi-pass membrane protein</topology>
    </subcellularLocation>
</comment>
<evidence type="ECO:0000313" key="9">
    <source>
        <dbReference type="EMBL" id="QVL31825.1"/>
    </source>
</evidence>
<evidence type="ECO:0000256" key="5">
    <source>
        <dbReference type="ARBA" id="ARBA00022989"/>
    </source>
</evidence>
<feature type="transmembrane region" description="Helical" evidence="8">
    <location>
        <begin position="212"/>
        <end position="233"/>
    </location>
</feature>
<evidence type="ECO:0000256" key="1">
    <source>
        <dbReference type="ARBA" id="ARBA00004651"/>
    </source>
</evidence>
<feature type="transmembrane region" description="Helical" evidence="8">
    <location>
        <begin position="134"/>
        <end position="151"/>
    </location>
</feature>
<keyword evidence="5 8" id="KW-1133">Transmembrane helix</keyword>
<evidence type="ECO:0000313" key="10">
    <source>
        <dbReference type="Proteomes" id="UP000676194"/>
    </source>
</evidence>
<name>A0A8E6EUT6_9BACT</name>
<feature type="transmembrane region" description="Helical" evidence="8">
    <location>
        <begin position="109"/>
        <end position="128"/>
    </location>
</feature>
<feature type="transmembrane region" description="Helical" evidence="8">
    <location>
        <begin position="306"/>
        <end position="323"/>
    </location>
</feature>
<comment type="similarity">
    <text evidence="7">Belongs to the glycosyltransferase 87 family.</text>
</comment>
<dbReference type="Pfam" id="PF09594">
    <property type="entry name" value="GT87"/>
    <property type="match status" value="1"/>
</dbReference>
<dbReference type="Proteomes" id="UP000676194">
    <property type="component" value="Chromosome"/>
</dbReference>
<proteinExistence type="inferred from homology"/>
<evidence type="ECO:0000256" key="7">
    <source>
        <dbReference type="ARBA" id="ARBA00024033"/>
    </source>
</evidence>